<gene>
    <name evidence="2" type="ORF">NA57DRAFT_44805</name>
</gene>
<dbReference type="EMBL" id="ML978132">
    <property type="protein sequence ID" value="KAF2095129.1"/>
    <property type="molecule type" value="Genomic_DNA"/>
</dbReference>
<reference evidence="2" key="1">
    <citation type="journal article" date="2020" name="Stud. Mycol.">
        <title>101 Dothideomycetes genomes: a test case for predicting lifestyles and emergence of pathogens.</title>
        <authorList>
            <person name="Haridas S."/>
            <person name="Albert R."/>
            <person name="Binder M."/>
            <person name="Bloem J."/>
            <person name="Labutti K."/>
            <person name="Salamov A."/>
            <person name="Andreopoulos B."/>
            <person name="Baker S."/>
            <person name="Barry K."/>
            <person name="Bills G."/>
            <person name="Bluhm B."/>
            <person name="Cannon C."/>
            <person name="Castanera R."/>
            <person name="Culley D."/>
            <person name="Daum C."/>
            <person name="Ezra D."/>
            <person name="Gonzalez J."/>
            <person name="Henrissat B."/>
            <person name="Kuo A."/>
            <person name="Liang C."/>
            <person name="Lipzen A."/>
            <person name="Lutzoni F."/>
            <person name="Magnuson J."/>
            <person name="Mondo S."/>
            <person name="Nolan M."/>
            <person name="Ohm R."/>
            <person name="Pangilinan J."/>
            <person name="Park H.-J."/>
            <person name="Ramirez L."/>
            <person name="Alfaro M."/>
            <person name="Sun H."/>
            <person name="Tritt A."/>
            <person name="Yoshinaga Y."/>
            <person name="Zwiers L.-H."/>
            <person name="Turgeon B."/>
            <person name="Goodwin S."/>
            <person name="Spatafora J."/>
            <person name="Crous P."/>
            <person name="Grigoriev I."/>
        </authorList>
    </citation>
    <scope>NUCLEOTIDE SEQUENCE</scope>
    <source>
        <strain evidence="2">CBS 133067</strain>
    </source>
</reference>
<name>A0A9P4I726_9PEZI</name>
<dbReference type="CDD" id="cd09917">
    <property type="entry name" value="F-box_SF"/>
    <property type="match status" value="1"/>
</dbReference>
<evidence type="ECO:0000313" key="2">
    <source>
        <dbReference type="EMBL" id="KAF2095129.1"/>
    </source>
</evidence>
<proteinExistence type="predicted"/>
<keyword evidence="3" id="KW-1185">Reference proteome</keyword>
<dbReference type="InterPro" id="IPR001810">
    <property type="entry name" value="F-box_dom"/>
</dbReference>
<evidence type="ECO:0000313" key="3">
    <source>
        <dbReference type="Proteomes" id="UP000799772"/>
    </source>
</evidence>
<comment type="caution">
    <text evidence="2">The sequence shown here is derived from an EMBL/GenBank/DDBJ whole genome shotgun (WGS) entry which is preliminary data.</text>
</comment>
<dbReference type="SUPFAM" id="SSF81383">
    <property type="entry name" value="F-box domain"/>
    <property type="match status" value="1"/>
</dbReference>
<protein>
    <recommendedName>
        <fullName evidence="1">F-box domain-containing protein</fullName>
    </recommendedName>
</protein>
<dbReference type="OrthoDB" id="1638493at2759"/>
<dbReference type="Pfam" id="PF12937">
    <property type="entry name" value="F-box-like"/>
    <property type="match status" value="1"/>
</dbReference>
<accession>A0A9P4I726</accession>
<dbReference type="Proteomes" id="UP000799772">
    <property type="component" value="Unassembled WGS sequence"/>
</dbReference>
<organism evidence="2 3">
    <name type="scientific">Rhizodiscina lignyota</name>
    <dbReference type="NCBI Taxonomy" id="1504668"/>
    <lineage>
        <taxon>Eukaryota</taxon>
        <taxon>Fungi</taxon>
        <taxon>Dikarya</taxon>
        <taxon>Ascomycota</taxon>
        <taxon>Pezizomycotina</taxon>
        <taxon>Dothideomycetes</taxon>
        <taxon>Pleosporomycetidae</taxon>
        <taxon>Aulographales</taxon>
        <taxon>Rhizodiscinaceae</taxon>
        <taxon>Rhizodiscina</taxon>
    </lineage>
</organism>
<evidence type="ECO:0000259" key="1">
    <source>
        <dbReference type="Pfam" id="PF12937"/>
    </source>
</evidence>
<dbReference type="InterPro" id="IPR036047">
    <property type="entry name" value="F-box-like_dom_sf"/>
</dbReference>
<feature type="domain" description="F-box" evidence="1">
    <location>
        <begin position="4"/>
        <end position="40"/>
    </location>
</feature>
<dbReference type="AlphaFoldDB" id="A0A9P4I726"/>
<sequence length="364" mass="42286">MHYEHLPTELIAHIFTSTASVSDALTLSSTCRRYREIFNRQKVTILAAAAEHQYGPLHDAVQLLTHNASQPAHLVRTVPISFSLIKQIVDIGRVAEKWADLYPFKRWKADFESRRLLTSYEQYRIRRALYRLWLYGEAFHNRQHTRETRQIKLVVQERSRLLHNWSTEELVEMADVRQVMRDVVGDNMCPSNGTIARKWRKRFPEDTTPHPLMFNIHLNYPPPATAMNPAFQPSGYHNPYNNHRPSRSTYSWSKYQSTPAHDPGAEGWGDAIQHYYVVEDMLKLSPSQILFLKENVKYKRDVESWIRWFAAAGCGDWGWFDNNGETWGETLRLVLAERGLEVANVLGEDGTGFDGDWGVVREEE</sequence>